<feature type="transmembrane region" description="Helical" evidence="1">
    <location>
        <begin position="24"/>
        <end position="47"/>
    </location>
</feature>
<feature type="transmembrane region" description="Helical" evidence="1">
    <location>
        <begin position="67"/>
        <end position="85"/>
    </location>
</feature>
<evidence type="ECO:0000313" key="3">
    <source>
        <dbReference type="Proteomes" id="UP000799444"/>
    </source>
</evidence>
<protein>
    <submittedName>
        <fullName evidence="2">Uncharacterized protein</fullName>
    </submittedName>
</protein>
<evidence type="ECO:0000256" key="1">
    <source>
        <dbReference type="SAM" id="Phobius"/>
    </source>
</evidence>
<reference evidence="2" key="1">
    <citation type="journal article" date="2020" name="Stud. Mycol.">
        <title>101 Dothideomycetes genomes: a test case for predicting lifestyles and emergence of pathogens.</title>
        <authorList>
            <person name="Haridas S."/>
            <person name="Albert R."/>
            <person name="Binder M."/>
            <person name="Bloem J."/>
            <person name="Labutti K."/>
            <person name="Salamov A."/>
            <person name="Andreopoulos B."/>
            <person name="Baker S."/>
            <person name="Barry K."/>
            <person name="Bills G."/>
            <person name="Bluhm B."/>
            <person name="Cannon C."/>
            <person name="Castanera R."/>
            <person name="Culley D."/>
            <person name="Daum C."/>
            <person name="Ezra D."/>
            <person name="Gonzalez J."/>
            <person name="Henrissat B."/>
            <person name="Kuo A."/>
            <person name="Liang C."/>
            <person name="Lipzen A."/>
            <person name="Lutzoni F."/>
            <person name="Magnuson J."/>
            <person name="Mondo S."/>
            <person name="Nolan M."/>
            <person name="Ohm R."/>
            <person name="Pangilinan J."/>
            <person name="Park H.-J."/>
            <person name="Ramirez L."/>
            <person name="Alfaro M."/>
            <person name="Sun H."/>
            <person name="Tritt A."/>
            <person name="Yoshinaga Y."/>
            <person name="Zwiers L.-H."/>
            <person name="Turgeon B."/>
            <person name="Goodwin S."/>
            <person name="Spatafora J."/>
            <person name="Crous P."/>
            <person name="Grigoriev I."/>
        </authorList>
    </citation>
    <scope>NUCLEOTIDE SEQUENCE</scope>
    <source>
        <strain evidence="2">CBS 125425</strain>
    </source>
</reference>
<dbReference type="EMBL" id="ML996098">
    <property type="protein sequence ID" value="KAF2741153.1"/>
    <property type="molecule type" value="Genomic_DNA"/>
</dbReference>
<sequence length="86" mass="9936">MYVLVCSIFASARRRRLWDYEKKFFSFWCSYVETIGSCCCFHAFLLVNDGISGTLVCMHLQNPHQNAIAMQTLALSVYGGIYIRIR</sequence>
<organism evidence="2 3">
    <name type="scientific">Polyplosphaeria fusca</name>
    <dbReference type="NCBI Taxonomy" id="682080"/>
    <lineage>
        <taxon>Eukaryota</taxon>
        <taxon>Fungi</taxon>
        <taxon>Dikarya</taxon>
        <taxon>Ascomycota</taxon>
        <taxon>Pezizomycotina</taxon>
        <taxon>Dothideomycetes</taxon>
        <taxon>Pleosporomycetidae</taxon>
        <taxon>Pleosporales</taxon>
        <taxon>Tetraplosphaeriaceae</taxon>
        <taxon>Polyplosphaeria</taxon>
    </lineage>
</organism>
<evidence type="ECO:0000313" key="2">
    <source>
        <dbReference type="EMBL" id="KAF2741153.1"/>
    </source>
</evidence>
<comment type="caution">
    <text evidence="2">The sequence shown here is derived from an EMBL/GenBank/DDBJ whole genome shotgun (WGS) entry which is preliminary data.</text>
</comment>
<dbReference type="AlphaFoldDB" id="A0A9P4R8G7"/>
<keyword evidence="1" id="KW-1133">Transmembrane helix</keyword>
<gene>
    <name evidence="2" type="ORF">EJ04DRAFT_116294</name>
</gene>
<accession>A0A9P4R8G7</accession>
<dbReference type="Proteomes" id="UP000799444">
    <property type="component" value="Unassembled WGS sequence"/>
</dbReference>
<keyword evidence="3" id="KW-1185">Reference proteome</keyword>
<keyword evidence="1" id="KW-0812">Transmembrane</keyword>
<keyword evidence="1" id="KW-0472">Membrane</keyword>
<proteinExistence type="predicted"/>
<name>A0A9P4R8G7_9PLEO</name>